<evidence type="ECO:0000313" key="5">
    <source>
        <dbReference type="Proteomes" id="UP000314980"/>
    </source>
</evidence>
<proteinExistence type="inferred from homology"/>
<dbReference type="AlphaFoldDB" id="A0A4W6E6X9"/>
<dbReference type="InParanoid" id="A0A4W6E6X9"/>
<dbReference type="GO" id="GO:0005737">
    <property type="term" value="C:cytoplasm"/>
    <property type="evidence" value="ECO:0007669"/>
    <property type="project" value="TreeGrafter"/>
</dbReference>
<feature type="region of interest" description="Disordered" evidence="2">
    <location>
        <begin position="139"/>
        <end position="161"/>
    </location>
</feature>
<protein>
    <submittedName>
        <fullName evidence="4">B-cell translocation gene 3</fullName>
    </submittedName>
    <submittedName>
        <fullName evidence="6">Protein BTG3</fullName>
    </submittedName>
</protein>
<dbReference type="InterPro" id="IPR033332">
    <property type="entry name" value="BTG"/>
</dbReference>
<dbReference type="FunFam" id="3.90.640.90:FF:000002">
    <property type="entry name" value="BTG anti-proliferation factor 4"/>
    <property type="match status" value="1"/>
</dbReference>
<dbReference type="OrthoDB" id="19928at2759"/>
<evidence type="ECO:0000313" key="4">
    <source>
        <dbReference type="Ensembl" id="ENSLCAP00010034330.1"/>
    </source>
</evidence>
<evidence type="ECO:0000313" key="6">
    <source>
        <dbReference type="RefSeq" id="XP_018547745.1"/>
    </source>
</evidence>
<reference evidence="5" key="1">
    <citation type="submission" date="2015-09" db="EMBL/GenBank/DDBJ databases">
        <authorList>
            <person name="Sai Rama Sridatta P."/>
        </authorList>
    </citation>
    <scope>NUCLEOTIDE SEQUENCE [LARGE SCALE GENOMIC DNA]</scope>
</reference>
<dbReference type="PANTHER" id="PTHR22978:SF6">
    <property type="entry name" value="PROTEIN BTG3"/>
    <property type="match status" value="1"/>
</dbReference>
<keyword evidence="5" id="KW-1185">Reference proteome</keyword>
<dbReference type="Pfam" id="PF07742">
    <property type="entry name" value="BTG"/>
    <property type="match status" value="1"/>
</dbReference>
<feature type="domain" description="Anti-proliferative protein" evidence="3">
    <location>
        <begin position="88"/>
        <end position="107"/>
    </location>
</feature>
<dbReference type="InterPro" id="IPR036054">
    <property type="entry name" value="BTG-like_sf"/>
</dbReference>
<dbReference type="SMART" id="SM00099">
    <property type="entry name" value="btg1"/>
    <property type="match status" value="1"/>
</dbReference>
<accession>A0A4W6E6X9</accession>
<gene>
    <name evidence="4" type="primary">BTG3</name>
    <name evidence="6" type="synonym">btg3</name>
</gene>
<dbReference type="PRINTS" id="PR00310">
    <property type="entry name" value="ANTIPRLFBTG1"/>
</dbReference>
<dbReference type="Ensembl" id="ENSLCAT00010035142.1">
    <property type="protein sequence ID" value="ENSLCAP00010034330.1"/>
    <property type="gene ID" value="ENSLCAG00010016120.1"/>
</dbReference>
<evidence type="ECO:0000259" key="3">
    <source>
        <dbReference type="PROSITE" id="PS01203"/>
    </source>
</evidence>
<dbReference type="GO" id="GO:0005634">
    <property type="term" value="C:nucleus"/>
    <property type="evidence" value="ECO:0007669"/>
    <property type="project" value="TreeGrafter"/>
</dbReference>
<dbReference type="GeneTree" id="ENSGT00950000182952"/>
<dbReference type="Proteomes" id="UP000314980">
    <property type="component" value="Unassembled WGS sequence"/>
</dbReference>
<dbReference type="SUPFAM" id="SSF160696">
    <property type="entry name" value="BTG domain-like"/>
    <property type="match status" value="1"/>
</dbReference>
<dbReference type="PROSITE" id="PS01203">
    <property type="entry name" value="BTG_2"/>
    <property type="match status" value="1"/>
</dbReference>
<dbReference type="KEGG" id="lcf:108893832"/>
<dbReference type="RefSeq" id="XP_018547745.1">
    <property type="nucleotide sequence ID" value="XM_018692229.2"/>
</dbReference>
<dbReference type="InterPro" id="IPR002087">
    <property type="entry name" value="Anti_prolifrtn"/>
</dbReference>
<dbReference type="STRING" id="8187.ENSLCAP00010034330"/>
<dbReference type="PANTHER" id="PTHR22978">
    <property type="entry name" value="B-CELL TRANSLOCATION GENE"/>
    <property type="match status" value="1"/>
</dbReference>
<evidence type="ECO:0000256" key="1">
    <source>
        <dbReference type="ARBA" id="ARBA00007989"/>
    </source>
</evidence>
<sequence>MRKEIAAVVFFLKRLVKKAEKLESHKVELFVERLAVALQEKFKGHWYPENPSKGQAYRCIRVNRFHRQDPELLRACWESGVQYSDLGLPRELTLWVDPGEVCCRYGEQNPCFSVATFSSDKEEDKEVARKVTSALERVTSDYHSGSSSDEESTRTSPLTIPNNRCAYQVMNPAAPTWHPKKMVPGKSHIPRPHYGYRHHSRAPHTSRHNLWVPPGHRGGPGYWDTNQNLAHCYR</sequence>
<name>A0A4W6E6X9_LATCA</name>
<reference evidence="6" key="2">
    <citation type="submission" date="2025-04" db="UniProtKB">
        <authorList>
            <consortium name="RefSeq"/>
        </authorList>
    </citation>
    <scope>IDENTIFICATION</scope>
    <source>
        <tissue evidence="6">Brain</tissue>
    </source>
</reference>
<dbReference type="Proteomes" id="UP000694890">
    <property type="component" value="Linkage group LG20"/>
</dbReference>
<comment type="similarity">
    <text evidence="1">Belongs to the BTG family.</text>
</comment>
<dbReference type="CTD" id="10950"/>
<reference evidence="4" key="3">
    <citation type="submission" date="2025-05" db="UniProtKB">
        <authorList>
            <consortium name="Ensembl"/>
        </authorList>
    </citation>
    <scope>IDENTIFICATION</scope>
</reference>
<organism evidence="4 5">
    <name type="scientific">Lates calcarifer</name>
    <name type="common">Barramundi</name>
    <name type="synonym">Holocentrus calcarifer</name>
    <dbReference type="NCBI Taxonomy" id="8187"/>
    <lineage>
        <taxon>Eukaryota</taxon>
        <taxon>Metazoa</taxon>
        <taxon>Chordata</taxon>
        <taxon>Craniata</taxon>
        <taxon>Vertebrata</taxon>
        <taxon>Euteleostomi</taxon>
        <taxon>Actinopterygii</taxon>
        <taxon>Neopterygii</taxon>
        <taxon>Teleostei</taxon>
        <taxon>Neoteleostei</taxon>
        <taxon>Acanthomorphata</taxon>
        <taxon>Carangaria</taxon>
        <taxon>Carangaria incertae sedis</taxon>
        <taxon>Centropomidae</taxon>
        <taxon>Lates</taxon>
    </lineage>
</organism>
<evidence type="ECO:0000256" key="2">
    <source>
        <dbReference type="SAM" id="MobiDB-lite"/>
    </source>
</evidence>
<dbReference type="GeneID" id="108893832"/>
<dbReference type="Gene3D" id="3.90.640.90">
    <property type="entry name" value="Anti-proliferative protein, N-terminal domain"/>
    <property type="match status" value="1"/>
</dbReference>